<proteinExistence type="predicted"/>
<feature type="transmembrane region" description="Helical" evidence="1">
    <location>
        <begin position="168"/>
        <end position="190"/>
    </location>
</feature>
<keyword evidence="1" id="KW-1133">Transmembrane helix</keyword>
<accession>A0A1R2BWI3</accession>
<dbReference type="EMBL" id="MPUH01000398">
    <property type="protein sequence ID" value="OMJ81007.1"/>
    <property type="molecule type" value="Genomic_DNA"/>
</dbReference>
<dbReference type="AlphaFoldDB" id="A0A1R2BWI3"/>
<dbReference type="Gene3D" id="1.20.5.110">
    <property type="match status" value="1"/>
</dbReference>
<protein>
    <recommendedName>
        <fullName evidence="4">t-SNARE coiled-coil homology domain-containing protein</fullName>
    </recommendedName>
</protein>
<comment type="caution">
    <text evidence="2">The sequence shown here is derived from an EMBL/GenBank/DDBJ whole genome shotgun (WGS) entry which is preliminary data.</text>
</comment>
<evidence type="ECO:0000313" key="2">
    <source>
        <dbReference type="EMBL" id="OMJ81007.1"/>
    </source>
</evidence>
<evidence type="ECO:0000256" key="1">
    <source>
        <dbReference type="SAM" id="Phobius"/>
    </source>
</evidence>
<evidence type="ECO:0008006" key="4">
    <source>
        <dbReference type="Google" id="ProtNLM"/>
    </source>
</evidence>
<keyword evidence="1" id="KW-0812">Transmembrane</keyword>
<keyword evidence="3" id="KW-1185">Reference proteome</keyword>
<organism evidence="2 3">
    <name type="scientific">Stentor coeruleus</name>
    <dbReference type="NCBI Taxonomy" id="5963"/>
    <lineage>
        <taxon>Eukaryota</taxon>
        <taxon>Sar</taxon>
        <taxon>Alveolata</taxon>
        <taxon>Ciliophora</taxon>
        <taxon>Postciliodesmatophora</taxon>
        <taxon>Heterotrichea</taxon>
        <taxon>Heterotrichida</taxon>
        <taxon>Stentoridae</taxon>
        <taxon>Stentor</taxon>
    </lineage>
</organism>
<reference evidence="2 3" key="1">
    <citation type="submission" date="2016-11" db="EMBL/GenBank/DDBJ databases">
        <title>The macronuclear genome of Stentor coeruleus: a giant cell with tiny introns.</title>
        <authorList>
            <person name="Slabodnick M."/>
            <person name="Ruby J.G."/>
            <person name="Reiff S.B."/>
            <person name="Swart E.C."/>
            <person name="Gosai S."/>
            <person name="Prabakaran S."/>
            <person name="Witkowska E."/>
            <person name="Larue G.E."/>
            <person name="Fisher S."/>
            <person name="Freeman R.M."/>
            <person name="Gunawardena J."/>
            <person name="Chu W."/>
            <person name="Stover N.A."/>
            <person name="Gregory B.D."/>
            <person name="Nowacki M."/>
            <person name="Derisi J."/>
            <person name="Roy S.W."/>
            <person name="Marshall W.F."/>
            <person name="Sood P."/>
        </authorList>
    </citation>
    <scope>NUCLEOTIDE SEQUENCE [LARGE SCALE GENOMIC DNA]</scope>
    <source>
        <strain evidence="2">WM001</strain>
    </source>
</reference>
<evidence type="ECO:0000313" key="3">
    <source>
        <dbReference type="Proteomes" id="UP000187209"/>
    </source>
</evidence>
<dbReference type="SUPFAM" id="SSF58038">
    <property type="entry name" value="SNARE fusion complex"/>
    <property type="match status" value="1"/>
</dbReference>
<dbReference type="CDD" id="cd15841">
    <property type="entry name" value="SNARE_Qc"/>
    <property type="match status" value="1"/>
</dbReference>
<keyword evidence="1" id="KW-0472">Membrane</keyword>
<sequence length="191" mass="21626">MTKFLKNVDRVRSLVRGMESDVKELGLTTEKSFSKTRNRLKKKLEELSEEITNLYGFLEDSTISPLELEKRKSTIEDFESAQRLIENKLSAAEANPNYIQSSKELLCHNEKSLDDLLKSTSTIKMQASGMTNELKSHNTILEEIEAEVGENLGLFDNGLKRLSVMTNYTSDSCLMVTICVLFFVLVMVMLG</sequence>
<dbReference type="Proteomes" id="UP000187209">
    <property type="component" value="Unassembled WGS sequence"/>
</dbReference>
<gene>
    <name evidence="2" type="ORF">SteCoe_18620</name>
</gene>
<name>A0A1R2BWI3_9CILI</name>